<evidence type="ECO:0000259" key="1">
    <source>
        <dbReference type="Pfam" id="PF01261"/>
    </source>
</evidence>
<proteinExistence type="predicted"/>
<dbReference type="InterPro" id="IPR050312">
    <property type="entry name" value="IolE/XylAMocC-like"/>
</dbReference>
<dbReference type="InterPro" id="IPR036237">
    <property type="entry name" value="Xyl_isomerase-like_sf"/>
</dbReference>
<dbReference type="EMBL" id="UINC01000005">
    <property type="protein sequence ID" value="SUZ47215.1"/>
    <property type="molecule type" value="Genomic_DNA"/>
</dbReference>
<evidence type="ECO:0000313" key="2">
    <source>
        <dbReference type="EMBL" id="SUZ47215.1"/>
    </source>
</evidence>
<dbReference type="Pfam" id="PF01261">
    <property type="entry name" value="AP_endonuc_2"/>
    <property type="match status" value="1"/>
</dbReference>
<dbReference type="InterPro" id="IPR013022">
    <property type="entry name" value="Xyl_isomerase-like_TIM-brl"/>
</dbReference>
<accession>A0A381MY89</accession>
<dbReference type="PANTHER" id="PTHR12110:SF53">
    <property type="entry name" value="BLR5974 PROTEIN"/>
    <property type="match status" value="1"/>
</dbReference>
<reference evidence="2" key="1">
    <citation type="submission" date="2018-05" db="EMBL/GenBank/DDBJ databases">
        <authorList>
            <person name="Lanie J.A."/>
            <person name="Ng W.-L."/>
            <person name="Kazmierczak K.M."/>
            <person name="Andrzejewski T.M."/>
            <person name="Davidsen T.M."/>
            <person name="Wayne K.J."/>
            <person name="Tettelin H."/>
            <person name="Glass J.I."/>
            <person name="Rusch D."/>
            <person name="Podicherti R."/>
            <person name="Tsui H.-C.T."/>
            <person name="Winkler M.E."/>
        </authorList>
    </citation>
    <scope>NUCLEOTIDE SEQUENCE</scope>
</reference>
<organism evidence="2">
    <name type="scientific">marine metagenome</name>
    <dbReference type="NCBI Taxonomy" id="408172"/>
    <lineage>
        <taxon>unclassified sequences</taxon>
        <taxon>metagenomes</taxon>
        <taxon>ecological metagenomes</taxon>
    </lineage>
</organism>
<dbReference type="SUPFAM" id="SSF51658">
    <property type="entry name" value="Xylose isomerase-like"/>
    <property type="match status" value="1"/>
</dbReference>
<protein>
    <recommendedName>
        <fullName evidence="1">Xylose isomerase-like TIM barrel domain-containing protein</fullName>
    </recommendedName>
</protein>
<dbReference type="PANTHER" id="PTHR12110">
    <property type="entry name" value="HYDROXYPYRUVATE ISOMERASE"/>
    <property type="match status" value="1"/>
</dbReference>
<gene>
    <name evidence="2" type="ORF">METZ01_LOCUS69</name>
</gene>
<feature type="domain" description="Xylose isomerase-like TIM barrel" evidence="1">
    <location>
        <begin position="59"/>
        <end position="309"/>
    </location>
</feature>
<dbReference type="Gene3D" id="3.20.20.150">
    <property type="entry name" value="Divalent-metal-dependent TIM barrel enzymes"/>
    <property type="match status" value="1"/>
</dbReference>
<dbReference type="AlphaFoldDB" id="A0A381MY89"/>
<sequence>MKRKEFLKIAASGAIGVSSLGYLSCEKEKEIFFKLSLAQWSFHRAIQNGIMSPYTFAQNSKNLGFDGIEYVNALYDDVMKVENKSDALKNFIKKNNELAMDNGIENVLIMIDAEGNLADENDDARPKAIDNHKRWIETAAEMNCSTVRLNLYGSKDVNTWTQLSIDSLSKLSEFAVGHNINVTVENHGRITSNIPALMNVINSVNMDNCGTLPDFGNFCMADEGYGSIFDGTCEEVYDPYQGVEEMMPKALAVSAKSNDFDEEGNETTLDYRRMLEIVKSFEYTGYIGVEYEGNRLSEVEGIKATRDLLIKTGKSI</sequence>
<name>A0A381MY89_9ZZZZ</name>